<evidence type="ECO:0000256" key="5">
    <source>
        <dbReference type="ARBA" id="ARBA00023136"/>
    </source>
</evidence>
<dbReference type="PANTHER" id="PTHR30469">
    <property type="entry name" value="MULTIDRUG RESISTANCE PROTEIN MDTA"/>
    <property type="match status" value="1"/>
</dbReference>
<evidence type="ECO:0000259" key="9">
    <source>
        <dbReference type="Pfam" id="PF25944"/>
    </source>
</evidence>
<keyword evidence="3" id="KW-1003">Cell membrane</keyword>
<dbReference type="Gene3D" id="2.40.420.20">
    <property type="match status" value="1"/>
</dbReference>
<evidence type="ECO:0000256" key="4">
    <source>
        <dbReference type="ARBA" id="ARBA00022519"/>
    </source>
</evidence>
<sequence>MMSPTQLYTRPRVMAATALLAAAAAFAAYLWWPDDTGAAALAERPLIPVRTATVEQRAEVPMLHRAPADVRSLRSVDVRSQVDGVLDEVVAREGMTVGAGDVLARIDDRLIVSALAQARAQHAMAVAQLRVARLDLARYRSLRKEEAVSTQVLEQQAARVSELDASARNLEAAVQTQQVLLSHTEIRSPLNGRVGIQRLHAGNVLRTAEAQVLFTVVQMDPISVEISLPQSLLPRIREALAGTAPVPVQAYASDGGDLLAQGRLSLIDNQVSAASGTVRLKALFDNPQGRLWPGQSVVATVALQVMNDVLVVPAKAVQRGENGRFVWRVDDATAQPVPVQLRYATDEWAVVDGLAQNASVVVDGASRLYPGARVRAEAAEDASGQSRLAAAGAAKAGDDAAP</sequence>
<keyword evidence="4" id="KW-0997">Cell inner membrane</keyword>
<feature type="signal peptide" evidence="6">
    <location>
        <begin position="1"/>
        <end position="27"/>
    </location>
</feature>
<organism evidence="11 12">
    <name type="scientific">Achromobacter anxifer</name>
    <dbReference type="NCBI Taxonomy" id="1287737"/>
    <lineage>
        <taxon>Bacteria</taxon>
        <taxon>Pseudomonadati</taxon>
        <taxon>Pseudomonadota</taxon>
        <taxon>Betaproteobacteria</taxon>
        <taxon>Burkholderiales</taxon>
        <taxon>Alcaligenaceae</taxon>
        <taxon>Achromobacter</taxon>
    </lineage>
</organism>
<comment type="subcellular location">
    <subcellularLocation>
        <location evidence="1">Cell membrane</location>
    </subcellularLocation>
</comment>
<dbReference type="Gene3D" id="2.40.30.170">
    <property type="match status" value="1"/>
</dbReference>
<feature type="domain" description="YknX-like C-terminal permuted SH3-like" evidence="10">
    <location>
        <begin position="309"/>
        <end position="375"/>
    </location>
</feature>
<protein>
    <submittedName>
        <fullName evidence="11">Multidrug resistance protein MdtA</fullName>
    </submittedName>
</protein>
<dbReference type="InterPro" id="IPR006311">
    <property type="entry name" value="TAT_signal"/>
</dbReference>
<keyword evidence="5" id="KW-0472">Membrane</keyword>
<dbReference type="NCBIfam" id="TIGR01730">
    <property type="entry name" value="RND_mfp"/>
    <property type="match status" value="1"/>
</dbReference>
<dbReference type="RefSeq" id="WP_217481290.1">
    <property type="nucleotide sequence ID" value="NZ_CADILG010000012.1"/>
</dbReference>
<proteinExistence type="inferred from homology"/>
<feature type="chain" id="PRO_5028977705" evidence="6">
    <location>
        <begin position="28"/>
        <end position="402"/>
    </location>
</feature>
<dbReference type="InterPro" id="IPR058626">
    <property type="entry name" value="MdtA-like_b-barrel"/>
</dbReference>
<evidence type="ECO:0000259" key="8">
    <source>
        <dbReference type="Pfam" id="PF25917"/>
    </source>
</evidence>
<dbReference type="InterPro" id="IPR058624">
    <property type="entry name" value="MdtA-like_HH"/>
</dbReference>
<dbReference type="InterPro" id="IPR058625">
    <property type="entry name" value="MdtA-like_BSH"/>
</dbReference>
<dbReference type="Pfam" id="PF25989">
    <property type="entry name" value="YknX_C"/>
    <property type="match status" value="1"/>
</dbReference>
<keyword evidence="12" id="KW-1185">Reference proteome</keyword>
<evidence type="ECO:0000259" key="10">
    <source>
        <dbReference type="Pfam" id="PF25989"/>
    </source>
</evidence>
<dbReference type="InterPro" id="IPR006143">
    <property type="entry name" value="RND_pump_MFP"/>
</dbReference>
<evidence type="ECO:0000256" key="2">
    <source>
        <dbReference type="ARBA" id="ARBA00009477"/>
    </source>
</evidence>
<keyword evidence="6" id="KW-0732">Signal</keyword>
<dbReference type="Pfam" id="PF25876">
    <property type="entry name" value="HH_MFP_RND"/>
    <property type="match status" value="1"/>
</dbReference>
<evidence type="ECO:0000256" key="3">
    <source>
        <dbReference type="ARBA" id="ARBA00022475"/>
    </source>
</evidence>
<gene>
    <name evidence="11" type="primary">mdtA_1</name>
    <name evidence="11" type="ORF">LMG26858_02092</name>
</gene>
<reference evidence="11 12" key="1">
    <citation type="submission" date="2020-04" db="EMBL/GenBank/DDBJ databases">
        <authorList>
            <person name="De Canck E."/>
        </authorList>
    </citation>
    <scope>NUCLEOTIDE SEQUENCE [LARGE SCALE GENOMIC DNA]</scope>
    <source>
        <strain evidence="11 12">LMG 26858</strain>
    </source>
</reference>
<dbReference type="Pfam" id="PF25944">
    <property type="entry name" value="Beta-barrel_RND"/>
    <property type="match status" value="1"/>
</dbReference>
<feature type="domain" description="Multidrug resistance protein MdtA-like alpha-helical hairpin" evidence="7">
    <location>
        <begin position="115"/>
        <end position="184"/>
    </location>
</feature>
<dbReference type="Gene3D" id="1.10.287.470">
    <property type="entry name" value="Helix hairpin bin"/>
    <property type="match status" value="1"/>
</dbReference>
<evidence type="ECO:0000313" key="12">
    <source>
        <dbReference type="Proteomes" id="UP000494117"/>
    </source>
</evidence>
<dbReference type="SUPFAM" id="SSF111369">
    <property type="entry name" value="HlyD-like secretion proteins"/>
    <property type="match status" value="1"/>
</dbReference>
<dbReference type="Pfam" id="PF25917">
    <property type="entry name" value="BSH_RND"/>
    <property type="match status" value="1"/>
</dbReference>
<dbReference type="GO" id="GO:1990281">
    <property type="term" value="C:efflux pump complex"/>
    <property type="evidence" value="ECO:0007669"/>
    <property type="project" value="TreeGrafter"/>
</dbReference>
<dbReference type="PANTHER" id="PTHR30469:SF12">
    <property type="entry name" value="MULTIDRUG RESISTANCE PROTEIN MDTA"/>
    <property type="match status" value="1"/>
</dbReference>
<comment type="similarity">
    <text evidence="2">Belongs to the membrane fusion protein (MFP) (TC 8.A.1) family.</text>
</comment>
<evidence type="ECO:0000256" key="1">
    <source>
        <dbReference type="ARBA" id="ARBA00004236"/>
    </source>
</evidence>
<feature type="domain" description="Multidrug resistance protein MdtA-like beta-barrel" evidence="9">
    <location>
        <begin position="221"/>
        <end position="303"/>
    </location>
</feature>
<dbReference type="Proteomes" id="UP000494117">
    <property type="component" value="Unassembled WGS sequence"/>
</dbReference>
<dbReference type="AlphaFoldDB" id="A0A6S7DL99"/>
<dbReference type="GO" id="GO:0015562">
    <property type="term" value="F:efflux transmembrane transporter activity"/>
    <property type="evidence" value="ECO:0007669"/>
    <property type="project" value="TreeGrafter"/>
</dbReference>
<feature type="domain" description="Multidrug resistance protein MdtA-like barrel-sandwich hybrid" evidence="8">
    <location>
        <begin position="74"/>
        <end position="216"/>
    </location>
</feature>
<dbReference type="PROSITE" id="PS51318">
    <property type="entry name" value="TAT"/>
    <property type="match status" value="1"/>
</dbReference>
<evidence type="ECO:0000259" key="7">
    <source>
        <dbReference type="Pfam" id="PF25876"/>
    </source>
</evidence>
<name>A0A6S7DL99_9BURK</name>
<dbReference type="EMBL" id="CADILG010000012">
    <property type="protein sequence ID" value="CAB3858548.1"/>
    <property type="molecule type" value="Genomic_DNA"/>
</dbReference>
<dbReference type="Gene3D" id="2.40.50.100">
    <property type="match status" value="1"/>
</dbReference>
<dbReference type="InterPro" id="IPR058637">
    <property type="entry name" value="YknX-like_C"/>
</dbReference>
<accession>A0A6S7DL99</accession>
<evidence type="ECO:0000256" key="6">
    <source>
        <dbReference type="SAM" id="SignalP"/>
    </source>
</evidence>
<evidence type="ECO:0000313" key="11">
    <source>
        <dbReference type="EMBL" id="CAB3858548.1"/>
    </source>
</evidence>